<keyword evidence="5" id="KW-0408">Iron</keyword>
<proteinExistence type="inferred from homology"/>
<dbReference type="FunCoup" id="A0A369JDF1">
    <property type="interactions" value="255"/>
</dbReference>
<comment type="similarity">
    <text evidence="1">Belongs to the TfdA dioxygenase family.</text>
</comment>
<dbReference type="InterPro" id="IPR042098">
    <property type="entry name" value="TauD-like_sf"/>
</dbReference>
<keyword evidence="8" id="KW-1185">Reference proteome</keyword>
<dbReference type="GO" id="GO:0005737">
    <property type="term" value="C:cytoplasm"/>
    <property type="evidence" value="ECO:0007669"/>
    <property type="project" value="TreeGrafter"/>
</dbReference>
<reference evidence="7" key="1">
    <citation type="submission" date="2018-04" db="EMBL/GenBank/DDBJ databases">
        <title>Whole genome sequencing of Hypsizygus marmoreus.</title>
        <authorList>
            <person name="Choi I.-G."/>
            <person name="Min B."/>
            <person name="Kim J.-G."/>
            <person name="Kim S."/>
            <person name="Oh Y.-L."/>
            <person name="Kong W.-S."/>
            <person name="Park H."/>
            <person name="Jeong J."/>
            <person name="Song E.-S."/>
        </authorList>
    </citation>
    <scope>NUCLEOTIDE SEQUENCE [LARGE SCALE GENOMIC DNA]</scope>
    <source>
        <strain evidence="7">51987-8</strain>
    </source>
</reference>
<dbReference type="Pfam" id="PF02668">
    <property type="entry name" value="TauD"/>
    <property type="match status" value="1"/>
</dbReference>
<dbReference type="Proteomes" id="UP000076154">
    <property type="component" value="Unassembled WGS sequence"/>
</dbReference>
<organism evidence="7 8">
    <name type="scientific">Hypsizygus marmoreus</name>
    <name type="common">White beech mushroom</name>
    <name type="synonym">Agaricus marmoreus</name>
    <dbReference type="NCBI Taxonomy" id="39966"/>
    <lineage>
        <taxon>Eukaryota</taxon>
        <taxon>Fungi</taxon>
        <taxon>Dikarya</taxon>
        <taxon>Basidiomycota</taxon>
        <taxon>Agaricomycotina</taxon>
        <taxon>Agaricomycetes</taxon>
        <taxon>Agaricomycetidae</taxon>
        <taxon>Agaricales</taxon>
        <taxon>Tricholomatineae</taxon>
        <taxon>Lyophyllaceae</taxon>
        <taxon>Hypsizygus</taxon>
    </lineage>
</organism>
<evidence type="ECO:0000256" key="5">
    <source>
        <dbReference type="ARBA" id="ARBA00023004"/>
    </source>
</evidence>
<dbReference type="Gene3D" id="3.60.130.10">
    <property type="entry name" value="Clavaminate synthase-like"/>
    <property type="match status" value="1"/>
</dbReference>
<dbReference type="SUPFAM" id="SSF51197">
    <property type="entry name" value="Clavaminate synthase-like"/>
    <property type="match status" value="1"/>
</dbReference>
<dbReference type="OrthoDB" id="10257314at2759"/>
<dbReference type="InterPro" id="IPR051323">
    <property type="entry name" value="AtsK-like"/>
</dbReference>
<dbReference type="GO" id="GO:0016706">
    <property type="term" value="F:2-oxoglutarate-dependent dioxygenase activity"/>
    <property type="evidence" value="ECO:0007669"/>
    <property type="project" value="TreeGrafter"/>
</dbReference>
<feature type="domain" description="TauD/TfdA-like" evidence="6">
    <location>
        <begin position="50"/>
        <end position="311"/>
    </location>
</feature>
<dbReference type="FunFam" id="3.60.130.10:FF:000003">
    <property type="entry name" value="Alpha-ketoglutarate-dependent taurine dioxygenase"/>
    <property type="match status" value="1"/>
</dbReference>
<evidence type="ECO:0000256" key="3">
    <source>
        <dbReference type="ARBA" id="ARBA00022964"/>
    </source>
</evidence>
<dbReference type="PANTHER" id="PTHR30468">
    <property type="entry name" value="ALPHA-KETOGLUTARATE-DEPENDENT SULFONATE DIOXYGENASE"/>
    <property type="match status" value="1"/>
</dbReference>
<dbReference type="EMBL" id="LUEZ02000080">
    <property type="protein sequence ID" value="RDB19240.1"/>
    <property type="molecule type" value="Genomic_DNA"/>
</dbReference>
<comment type="caution">
    <text evidence="7">The sequence shown here is derived from an EMBL/GenBank/DDBJ whole genome shotgun (WGS) entry which is preliminary data.</text>
</comment>
<dbReference type="AlphaFoldDB" id="A0A369JDF1"/>
<dbReference type="PANTHER" id="PTHR30468:SF31">
    <property type="entry name" value="ALPHA-KETOGLUTARATE-DEPENDENT SULFONATE DIOXYGENASE-RELATED"/>
    <property type="match status" value="1"/>
</dbReference>
<accession>A0A369JDF1</accession>
<keyword evidence="3 7" id="KW-0223">Dioxygenase</keyword>
<gene>
    <name evidence="7" type="ORF">Hypma_013537</name>
</gene>
<dbReference type="GO" id="GO:0046872">
    <property type="term" value="F:metal ion binding"/>
    <property type="evidence" value="ECO:0007669"/>
    <property type="project" value="UniProtKB-KW"/>
</dbReference>
<dbReference type="InterPro" id="IPR003819">
    <property type="entry name" value="TauD/TfdA-like"/>
</dbReference>
<evidence type="ECO:0000256" key="1">
    <source>
        <dbReference type="ARBA" id="ARBA00005896"/>
    </source>
</evidence>
<evidence type="ECO:0000256" key="2">
    <source>
        <dbReference type="ARBA" id="ARBA00022723"/>
    </source>
</evidence>
<evidence type="ECO:0000259" key="6">
    <source>
        <dbReference type="Pfam" id="PF02668"/>
    </source>
</evidence>
<dbReference type="InParanoid" id="A0A369JDF1"/>
<keyword evidence="4" id="KW-0560">Oxidoreductase</keyword>
<evidence type="ECO:0000256" key="4">
    <source>
        <dbReference type="ARBA" id="ARBA00023002"/>
    </source>
</evidence>
<dbReference type="STRING" id="39966.A0A369JDF1"/>
<evidence type="ECO:0000313" key="8">
    <source>
        <dbReference type="Proteomes" id="UP000076154"/>
    </source>
</evidence>
<sequence>MPGPISHYSQYKPTFPGEVTWPPLKEVSIIQRGQSADIRKNALLSAAGKITHLSSALGTEISGIDLRKLSNGQKDELALLVVQRGVVYFRNQDLNVHEQLDLGRYFGPLHKHTSAPIPAQPGLDEVNVVYHDGTMPKDAYNSLFTTEKLWHSDCTYELQPPGITSLKLLVGPQFGGDTLWSSSYALYSSLSTGLQTYLAGLKALHEDPQSGKKVTRRPPVETVHPVVRVHPVTGWKSIFVNPGFTTRIIGIPKAESDYILGFLFSQLSSNPEFQVRFRWEPNSVAIWDNRIVTHSAIYDYWPATRHALRVTPHGEKPLSVDEYEAKTGKTAIDRLHDREHWGLDSKSPTYL</sequence>
<evidence type="ECO:0000313" key="7">
    <source>
        <dbReference type="EMBL" id="RDB19240.1"/>
    </source>
</evidence>
<protein>
    <submittedName>
        <fullName evidence="7">Alpha-ketoglutarate-dependent sulfonate dioxygenase</fullName>
    </submittedName>
</protein>
<name>A0A369JDF1_HYPMA</name>
<keyword evidence="2" id="KW-0479">Metal-binding</keyword>